<dbReference type="Gene3D" id="3.50.50.60">
    <property type="entry name" value="FAD/NAD(P)-binding domain"/>
    <property type="match status" value="1"/>
</dbReference>
<evidence type="ECO:0000313" key="11">
    <source>
        <dbReference type="EMBL" id="KAK7456493.1"/>
    </source>
</evidence>
<keyword evidence="3" id="KW-0285">Flavoprotein</keyword>
<keyword evidence="6" id="KW-0560">Oxidoreductase</keyword>
<protein>
    <recommendedName>
        <fullName evidence="13">Aryl-alcohol oxidase</fullName>
    </recommendedName>
</protein>
<comment type="caution">
    <text evidence="11">The sequence shown here is derived from an EMBL/GenBank/DDBJ whole genome shotgun (WGS) entry which is preliminary data.</text>
</comment>
<keyword evidence="12" id="KW-1185">Reference proteome</keyword>
<name>A0ABR1JB43_9AGAR</name>
<evidence type="ECO:0000259" key="9">
    <source>
        <dbReference type="Pfam" id="PF00732"/>
    </source>
</evidence>
<sequence>MRSLLPWITLCLLPTLGFGAIYEDASQLPHNEYDFVVIGGGTAGNVIANRLTEIPDVSVLVLEAGVSNEGILTIEVPAFGYMLPGTQVDWNYTVTVIGNRTSPYARGFVLGGSSCLNGMVYTRGSAEDWDRYAEITGDQGWSWDSIQHYIRKNERFSPPADHHNTSGEFDPSVHGFHGIHGVSLNGFRHEMEDFAINASKEEGSFVLDYNAGWGQSTIANGTRSSSSTTYLGPQFINRPNLDVLLHAHVTRIISNNSTDNLTFHSVEFSQDAGESFLTVNATKEIVLSGGTIGTAQILMNSGVGDTDALSQLGIEPLLHLPSVGQNLTDQPIVVYPFIANTNDTDDIIHANDTLREELLHQWNETHTGPLVDPDILLFGWFRLPDNSSIYETQKDPSAGPNTAQIEWVFVNGAFVAPPDDVHNFISVSPQIVSPASRGSITLNTSNPFDHPIIDLNLLSSDFDLFALRQGLRDVERFMKSPIFDGFIQGPGIPINSTTPDDQVDDYIRSTTLGTFHVAGTAAMSAKDADWGVLNPDLKLKGAEGIRVVDASIFPVIPAAHTQAPTYIVAERAADLIKATWNLAV</sequence>
<evidence type="ECO:0000256" key="3">
    <source>
        <dbReference type="ARBA" id="ARBA00022630"/>
    </source>
</evidence>
<dbReference type="EMBL" id="JBANRG010000021">
    <property type="protein sequence ID" value="KAK7456493.1"/>
    <property type="molecule type" value="Genomic_DNA"/>
</dbReference>
<dbReference type="InterPro" id="IPR000172">
    <property type="entry name" value="GMC_OxRdtase_N"/>
</dbReference>
<evidence type="ECO:0000256" key="4">
    <source>
        <dbReference type="ARBA" id="ARBA00022729"/>
    </source>
</evidence>
<feature type="signal peptide" evidence="8">
    <location>
        <begin position="1"/>
        <end position="19"/>
    </location>
</feature>
<evidence type="ECO:0000256" key="5">
    <source>
        <dbReference type="ARBA" id="ARBA00022827"/>
    </source>
</evidence>
<evidence type="ECO:0000256" key="7">
    <source>
        <dbReference type="ARBA" id="ARBA00023180"/>
    </source>
</evidence>
<keyword evidence="5" id="KW-0274">FAD</keyword>
<evidence type="ECO:0000256" key="8">
    <source>
        <dbReference type="SAM" id="SignalP"/>
    </source>
</evidence>
<evidence type="ECO:0008006" key="13">
    <source>
        <dbReference type="Google" id="ProtNLM"/>
    </source>
</evidence>
<reference evidence="11 12" key="1">
    <citation type="submission" date="2024-01" db="EMBL/GenBank/DDBJ databases">
        <title>A draft genome for the cacao thread blight pathogen Marasmiellus scandens.</title>
        <authorList>
            <person name="Baruah I.K."/>
            <person name="Leung J."/>
            <person name="Bukari Y."/>
            <person name="Amoako-Attah I."/>
            <person name="Meinhardt L.W."/>
            <person name="Bailey B.A."/>
            <person name="Cohen S.P."/>
        </authorList>
    </citation>
    <scope>NUCLEOTIDE SEQUENCE [LARGE SCALE GENOMIC DNA]</scope>
    <source>
        <strain evidence="11 12">GH-19</strain>
    </source>
</reference>
<dbReference type="Gene3D" id="3.30.560.10">
    <property type="entry name" value="Glucose Oxidase, domain 3"/>
    <property type="match status" value="1"/>
</dbReference>
<dbReference type="PIRSF" id="PIRSF000137">
    <property type="entry name" value="Alcohol_oxidase"/>
    <property type="match status" value="1"/>
</dbReference>
<evidence type="ECO:0000259" key="10">
    <source>
        <dbReference type="Pfam" id="PF05199"/>
    </source>
</evidence>
<dbReference type="SUPFAM" id="SSF54373">
    <property type="entry name" value="FAD-linked reductases, C-terminal domain"/>
    <property type="match status" value="1"/>
</dbReference>
<keyword evidence="4 8" id="KW-0732">Signal</keyword>
<feature type="domain" description="Glucose-methanol-choline oxidoreductase C-terminal" evidence="10">
    <location>
        <begin position="434"/>
        <end position="569"/>
    </location>
</feature>
<feature type="domain" description="Glucose-methanol-choline oxidoreductase N-terminal" evidence="9">
    <location>
        <begin position="33"/>
        <end position="331"/>
    </location>
</feature>
<dbReference type="PANTHER" id="PTHR11552:SF201">
    <property type="entry name" value="GLUCOSE-METHANOL-CHOLINE OXIDOREDUCTASE N-TERMINAL DOMAIN-CONTAINING PROTEIN"/>
    <property type="match status" value="1"/>
</dbReference>
<dbReference type="InterPro" id="IPR036188">
    <property type="entry name" value="FAD/NAD-bd_sf"/>
</dbReference>
<evidence type="ECO:0000256" key="1">
    <source>
        <dbReference type="ARBA" id="ARBA00001974"/>
    </source>
</evidence>
<dbReference type="Pfam" id="PF05199">
    <property type="entry name" value="GMC_oxred_C"/>
    <property type="match status" value="1"/>
</dbReference>
<feature type="chain" id="PRO_5045751346" description="Aryl-alcohol oxidase" evidence="8">
    <location>
        <begin position="20"/>
        <end position="584"/>
    </location>
</feature>
<keyword evidence="7" id="KW-0325">Glycoprotein</keyword>
<dbReference type="Proteomes" id="UP001498398">
    <property type="component" value="Unassembled WGS sequence"/>
</dbReference>
<comment type="cofactor">
    <cofactor evidence="1">
        <name>FAD</name>
        <dbReference type="ChEBI" id="CHEBI:57692"/>
    </cofactor>
</comment>
<evidence type="ECO:0000256" key="2">
    <source>
        <dbReference type="ARBA" id="ARBA00010790"/>
    </source>
</evidence>
<gene>
    <name evidence="11" type="ORF">VKT23_010744</name>
</gene>
<evidence type="ECO:0000256" key="6">
    <source>
        <dbReference type="ARBA" id="ARBA00023002"/>
    </source>
</evidence>
<evidence type="ECO:0000313" key="12">
    <source>
        <dbReference type="Proteomes" id="UP001498398"/>
    </source>
</evidence>
<proteinExistence type="inferred from homology"/>
<dbReference type="Pfam" id="PF00732">
    <property type="entry name" value="GMC_oxred_N"/>
    <property type="match status" value="1"/>
</dbReference>
<dbReference type="PANTHER" id="PTHR11552">
    <property type="entry name" value="GLUCOSE-METHANOL-CHOLINE GMC OXIDOREDUCTASE"/>
    <property type="match status" value="1"/>
</dbReference>
<dbReference type="InterPro" id="IPR012132">
    <property type="entry name" value="GMC_OxRdtase"/>
</dbReference>
<dbReference type="InterPro" id="IPR007867">
    <property type="entry name" value="GMC_OxRtase_C"/>
</dbReference>
<dbReference type="SUPFAM" id="SSF51905">
    <property type="entry name" value="FAD/NAD(P)-binding domain"/>
    <property type="match status" value="1"/>
</dbReference>
<accession>A0ABR1JB43</accession>
<comment type="similarity">
    <text evidence="2">Belongs to the GMC oxidoreductase family.</text>
</comment>
<organism evidence="11 12">
    <name type="scientific">Marasmiellus scandens</name>
    <dbReference type="NCBI Taxonomy" id="2682957"/>
    <lineage>
        <taxon>Eukaryota</taxon>
        <taxon>Fungi</taxon>
        <taxon>Dikarya</taxon>
        <taxon>Basidiomycota</taxon>
        <taxon>Agaricomycotina</taxon>
        <taxon>Agaricomycetes</taxon>
        <taxon>Agaricomycetidae</taxon>
        <taxon>Agaricales</taxon>
        <taxon>Marasmiineae</taxon>
        <taxon>Omphalotaceae</taxon>
        <taxon>Marasmiellus</taxon>
    </lineage>
</organism>